<reference evidence="3" key="1">
    <citation type="submission" date="2025-08" db="UniProtKB">
        <authorList>
            <consortium name="RefSeq"/>
        </authorList>
    </citation>
    <scope>IDENTIFICATION</scope>
</reference>
<evidence type="ECO:0000256" key="1">
    <source>
        <dbReference type="SAM" id="MobiDB-lite"/>
    </source>
</evidence>
<dbReference type="RefSeq" id="XP_017303754.1">
    <property type="nucleotide sequence ID" value="XM_017448265.1"/>
</dbReference>
<dbReference type="GeneID" id="103519628"/>
<proteinExistence type="predicted"/>
<organism evidence="2 3">
    <name type="scientific">Diaphorina citri</name>
    <name type="common">Asian citrus psyllid</name>
    <dbReference type="NCBI Taxonomy" id="121845"/>
    <lineage>
        <taxon>Eukaryota</taxon>
        <taxon>Metazoa</taxon>
        <taxon>Ecdysozoa</taxon>
        <taxon>Arthropoda</taxon>
        <taxon>Hexapoda</taxon>
        <taxon>Insecta</taxon>
        <taxon>Pterygota</taxon>
        <taxon>Neoptera</taxon>
        <taxon>Paraneoptera</taxon>
        <taxon>Hemiptera</taxon>
        <taxon>Sternorrhyncha</taxon>
        <taxon>Psylloidea</taxon>
        <taxon>Psyllidae</taxon>
        <taxon>Diaphorininae</taxon>
        <taxon>Diaphorina</taxon>
    </lineage>
</organism>
<dbReference type="Proteomes" id="UP000079169">
    <property type="component" value="Unplaced"/>
</dbReference>
<dbReference type="OMA" id="ENEMRIF"/>
<keyword evidence="2" id="KW-1185">Reference proteome</keyword>
<gene>
    <name evidence="3" type="primary">LOC103519628</name>
</gene>
<evidence type="ECO:0000313" key="3">
    <source>
        <dbReference type="RefSeq" id="XP_017303754.1"/>
    </source>
</evidence>
<sequence>MLNRAISILDLSMRELYEQYCTIEPTNLIFNAPLGNVGEFKTLFTTEYIIIKEDLPESVTKEIFRLYNILSTDYRGTVFIIAEHGDHWHVLHDCTYTSSQCRCARVKAVTRCFGIRIKRRTIRSLDFNTSYATNVIYYLGRGGRKINYIQIGEYASRRGPGVEVGDLSDGKSAESGAQSVVETRTVENEMRIFLGCTDRGESGGAAEGSGTPLSNQPGSTHKRRKGDKYLAFLEAHPCAPLANVLSTRQWATGPFKYDNRNDPLLRNVMLNRAISILDLSMRELYDRTDKSNIQRSVGQRRRVQNIIHH</sequence>
<dbReference type="PaxDb" id="121845-A0A1S4ENL5"/>
<dbReference type="AlphaFoldDB" id="A0A1S4ENL5"/>
<evidence type="ECO:0000313" key="2">
    <source>
        <dbReference type="Proteomes" id="UP000079169"/>
    </source>
</evidence>
<accession>A0A1S4ENL5</accession>
<name>A0A1S4ENL5_DIACI</name>
<feature type="region of interest" description="Disordered" evidence="1">
    <location>
        <begin position="201"/>
        <end position="224"/>
    </location>
</feature>
<protein>
    <submittedName>
        <fullName evidence="3">Uncharacterized protein LOC103519628</fullName>
    </submittedName>
</protein>
<dbReference type="KEGG" id="dci:103519628"/>